<accession>A0A125W4R0</accession>
<evidence type="ECO:0000256" key="2">
    <source>
        <dbReference type="SAM" id="Phobius"/>
    </source>
</evidence>
<sequence length="666" mass="74592">MMKRGNILKKTTIIQGLATTIILAGMAMPMMVQAQEGGQVPQTVRADFFQRANASSNSIINAPNASVVTPDDEAGSKYSFIAKFIKGVTTVETGGDGWTNDVYVNMPPQKWDGKIGLDVTKTKKGQSWIRYNNVGTADDGTPIDLKITIQDWEQYKNAQNMVSNNIVAFNNVSAIATYQGGFSWVKQTWTYLEHGTDKEKPVSGYYSWIDIDNLQGMTIDKDSYKAIDKLYVPTKDTIVKYKEEKDGGKTFYDSDDIPLDDGDNRGDFTFLYSNRSRFDFTYSEDFATREKNLGYPLPQKNNNQYSYFGYSAKKPVRTAPMIPTKTVTDSDETNVDKNTLEGLGEVYSYTITHKVPDEMKEFYYSNYEMQDELIPELERVSDVKVTDEVGKDVTNKFEAKHEGNLVRMVAKADVLKTADFYNHEYKFNFQTKIREGASLDKYLIDGKLQIPNKAKIIQNNKEVPTDETTTTVTPKDPSIAKKILEGDKEVDLTSAKVGDEVTFKLDVQVPNTKDMTSLVIQDDLEDVLEANKEVKVTLSDGRDITDQGKISVDEKTQKVSWAANEPNKLKEKQLFVYIKGKLKDADFSQYVDDKGNIMIPNVAQLVINDEPTDSNKVNVTTPQEKPKVLPNTNMDFGTSAGVATVIAISLIGVVVAVKRQKDSKEG</sequence>
<comment type="caution">
    <text evidence="4">The sequence shown here is derived from an EMBL/GenBank/DDBJ whole genome shotgun (WGS) entry which is preliminary data.</text>
</comment>
<dbReference type="EMBL" id="AEBR01000067">
    <property type="protein sequence ID" value="EFM82291.1"/>
    <property type="molecule type" value="Genomic_DNA"/>
</dbReference>
<feature type="compositionally biased region" description="Polar residues" evidence="1">
    <location>
        <begin position="614"/>
        <end position="623"/>
    </location>
</feature>
<dbReference type="Proteomes" id="UP000004846">
    <property type="component" value="Unassembled WGS sequence"/>
</dbReference>
<evidence type="ECO:0000256" key="1">
    <source>
        <dbReference type="SAM" id="MobiDB-lite"/>
    </source>
</evidence>
<dbReference type="NCBIfam" id="TIGR04226">
    <property type="entry name" value="RrgB_K2N_iso_D2"/>
    <property type="match status" value="2"/>
</dbReference>
<proteinExistence type="predicted"/>
<keyword evidence="2" id="KW-0472">Membrane</keyword>
<keyword evidence="2" id="KW-0812">Transmembrane</keyword>
<evidence type="ECO:0000259" key="3">
    <source>
        <dbReference type="Pfam" id="PF17998"/>
    </source>
</evidence>
<evidence type="ECO:0000313" key="5">
    <source>
        <dbReference type="Proteomes" id="UP000004846"/>
    </source>
</evidence>
<dbReference type="Pfam" id="PF17998">
    <property type="entry name" value="AgI_II_C2"/>
    <property type="match status" value="1"/>
</dbReference>
<dbReference type="AlphaFoldDB" id="A0A125W4R0"/>
<name>A0A125W4R0_ENTFL</name>
<dbReference type="HOGENOM" id="CLU_017191_0_0_9"/>
<keyword evidence="2" id="KW-1133">Transmembrane helix</keyword>
<evidence type="ECO:0000313" key="4">
    <source>
        <dbReference type="EMBL" id="EFM82291.1"/>
    </source>
</evidence>
<feature type="domain" description="Adhesin isopeptide-forming adherence" evidence="3">
    <location>
        <begin position="323"/>
        <end position="472"/>
    </location>
</feature>
<organism evidence="4 5">
    <name type="scientific">Enterococcus faecalis TX4248</name>
    <dbReference type="NCBI Taxonomy" id="749495"/>
    <lineage>
        <taxon>Bacteria</taxon>
        <taxon>Bacillati</taxon>
        <taxon>Bacillota</taxon>
        <taxon>Bacilli</taxon>
        <taxon>Lactobacillales</taxon>
        <taxon>Enterococcaceae</taxon>
        <taxon>Enterococcus</taxon>
    </lineage>
</organism>
<gene>
    <name evidence="4" type="ORF">HMPREF9498_02018</name>
</gene>
<dbReference type="Gene3D" id="2.60.40.740">
    <property type="match status" value="2"/>
</dbReference>
<protein>
    <submittedName>
        <fullName evidence="4">LPXTG-motif cell wall anchor domain protein</fullName>
    </submittedName>
</protein>
<reference evidence="4 5" key="1">
    <citation type="submission" date="2010-07" db="EMBL/GenBank/DDBJ databases">
        <authorList>
            <person name="Sid Ahmed O."/>
        </authorList>
    </citation>
    <scope>NUCLEOTIDE SEQUENCE [LARGE SCALE GENOMIC DNA]</scope>
    <source>
        <strain evidence="4 5">TX4248</strain>
    </source>
</reference>
<dbReference type="InterPro" id="IPR026466">
    <property type="entry name" value="Fim_isopep_form_D2_dom"/>
</dbReference>
<feature type="transmembrane region" description="Helical" evidence="2">
    <location>
        <begin position="636"/>
        <end position="657"/>
    </location>
</feature>
<dbReference type="InterPro" id="IPR026345">
    <property type="entry name" value="Adh_isopep-form_adh_dom"/>
</dbReference>
<feature type="region of interest" description="Disordered" evidence="1">
    <location>
        <begin position="613"/>
        <end position="632"/>
    </location>
</feature>